<dbReference type="SUPFAM" id="SSF53335">
    <property type="entry name" value="S-adenosyl-L-methionine-dependent methyltransferases"/>
    <property type="match status" value="1"/>
</dbReference>
<evidence type="ECO:0000256" key="1">
    <source>
        <dbReference type="ARBA" id="ARBA00007867"/>
    </source>
</evidence>
<evidence type="ECO:0000313" key="10">
    <source>
        <dbReference type="Proteomes" id="UP000591941"/>
    </source>
</evidence>
<dbReference type="HAMAP" id="MF_00198">
    <property type="entry name" value="Spermidine_synth"/>
    <property type="match status" value="1"/>
</dbReference>
<evidence type="ECO:0000256" key="7">
    <source>
        <dbReference type="RuleBase" id="RU003837"/>
    </source>
</evidence>
<dbReference type="PANTHER" id="PTHR11558:SF11">
    <property type="entry name" value="SPERMIDINE SYNTHASE"/>
    <property type="match status" value="1"/>
</dbReference>
<reference evidence="9 10" key="1">
    <citation type="submission" date="2020-08" db="EMBL/GenBank/DDBJ databases">
        <title>Genomic Encyclopedia of Type Strains, Phase IV (KMG-IV): sequencing the most valuable type-strain genomes for metagenomic binning, comparative biology and taxonomic classification.</title>
        <authorList>
            <person name="Goeker M."/>
        </authorList>
    </citation>
    <scope>NUCLEOTIDE SEQUENCE [LARGE SCALE GENOMIC DNA]</scope>
    <source>
        <strain evidence="9 10">DSM 21255</strain>
    </source>
</reference>
<organism evidence="9 10">
    <name type="scientific">Negativicoccus succinicivorans</name>
    <dbReference type="NCBI Taxonomy" id="620903"/>
    <lineage>
        <taxon>Bacteria</taxon>
        <taxon>Bacillati</taxon>
        <taxon>Bacillota</taxon>
        <taxon>Negativicutes</taxon>
        <taxon>Veillonellales</taxon>
        <taxon>Veillonellaceae</taxon>
        <taxon>Negativicoccus</taxon>
    </lineage>
</organism>
<evidence type="ECO:0000256" key="5">
    <source>
        <dbReference type="PROSITE-ProRule" id="PRU00354"/>
    </source>
</evidence>
<dbReference type="InterPro" id="IPR030374">
    <property type="entry name" value="PABS"/>
</dbReference>
<dbReference type="RefSeq" id="WP_159823208.1">
    <property type="nucleotide sequence ID" value="NZ_CABWNB010000004.1"/>
</dbReference>
<dbReference type="Pfam" id="PF01564">
    <property type="entry name" value="Spermine_synth"/>
    <property type="match status" value="1"/>
</dbReference>
<gene>
    <name evidence="4" type="primary">speE</name>
    <name evidence="9" type="ORF">HNR45_001103</name>
</gene>
<dbReference type="InterPro" id="IPR029063">
    <property type="entry name" value="SAM-dependent_MTases_sf"/>
</dbReference>
<feature type="binding site" evidence="4">
    <location>
        <position position="35"/>
    </location>
    <ligand>
        <name>S-methyl-5'-thioadenosine</name>
        <dbReference type="ChEBI" id="CHEBI:17509"/>
    </ligand>
</feature>
<dbReference type="InterPro" id="IPR001045">
    <property type="entry name" value="Spermi_synthase"/>
</dbReference>
<comment type="pathway">
    <text evidence="4">Amine and polyamine biosynthesis; spermidine biosynthesis; spermidine from putrescine: step 1/1.</text>
</comment>
<dbReference type="Pfam" id="PF17284">
    <property type="entry name" value="Spermine_synt_N"/>
    <property type="match status" value="1"/>
</dbReference>
<dbReference type="NCBIfam" id="NF002010">
    <property type="entry name" value="PRK00811.1"/>
    <property type="match status" value="1"/>
</dbReference>
<evidence type="ECO:0000313" key="9">
    <source>
        <dbReference type="EMBL" id="MBB6478042.1"/>
    </source>
</evidence>
<dbReference type="GO" id="GO:0004766">
    <property type="term" value="F:spermidine synthase activity"/>
    <property type="evidence" value="ECO:0007669"/>
    <property type="project" value="UniProtKB-UniRule"/>
</dbReference>
<feature type="active site" description="Proton acceptor" evidence="4 5">
    <location>
        <position position="161"/>
    </location>
</feature>
<comment type="similarity">
    <text evidence="1 4 6">Belongs to the spermidine/spermine synthase family.</text>
</comment>
<dbReference type="InterPro" id="IPR037163">
    <property type="entry name" value="Spermidine_synt_N_sf"/>
</dbReference>
<dbReference type="GO" id="GO:0005829">
    <property type="term" value="C:cytosol"/>
    <property type="evidence" value="ECO:0007669"/>
    <property type="project" value="TreeGrafter"/>
</dbReference>
<sequence>MAATQTAWVTEEQSPSVKLSLAAREILHEEQSEFQHIVVADSIQFGRMLILDGVFQTSIADEWVYSEMITHVPLCLHPQPRRILIVGGGDGGTAREVLRHTTVESVEMVEIDPAVIAIAKKYLPEIAAALLQDDPRLTVTVGDGIAKVEAAENEYDVIIVDCSDPIGPGKGLFTAEFYAACARALKADGIMVQQTESPFFHQQLIFDVQQAVAKSFPMTRLYTAPIPLYPSGYHSFTLGAKTRDPLASEWRTPSLPHCRYYNTEIGKAAFVLPEFVRHLVARDETPMTSSK</sequence>
<dbReference type="UniPathway" id="UPA00248">
    <property type="reaction ID" value="UER00314"/>
</dbReference>
<evidence type="ECO:0000259" key="8">
    <source>
        <dbReference type="PROSITE" id="PS51006"/>
    </source>
</evidence>
<evidence type="ECO:0000256" key="3">
    <source>
        <dbReference type="ARBA" id="ARBA00023115"/>
    </source>
</evidence>
<dbReference type="AlphaFoldDB" id="A0A841R690"/>
<evidence type="ECO:0000256" key="4">
    <source>
        <dbReference type="HAMAP-Rule" id="MF_00198"/>
    </source>
</evidence>
<dbReference type="NCBIfam" id="TIGR00417">
    <property type="entry name" value="speE"/>
    <property type="match status" value="1"/>
</dbReference>
<comment type="subunit">
    <text evidence="4">Homodimer or homotetramer.</text>
</comment>
<comment type="function">
    <text evidence="4">Catalyzes the irreversible transfer of a propylamine group from the amino donor S-adenosylmethioninamine (decarboxy-AdoMet) to putrescine (1,4-diaminobutane) to yield spermidine.</text>
</comment>
<feature type="binding site" evidence="4">
    <location>
        <position position="90"/>
    </location>
    <ligand>
        <name>spermidine</name>
        <dbReference type="ChEBI" id="CHEBI:57834"/>
    </ligand>
</feature>
<feature type="binding site" evidence="4">
    <location>
        <position position="110"/>
    </location>
    <ligand>
        <name>S-methyl-5'-thioadenosine</name>
        <dbReference type="ChEBI" id="CHEBI:17509"/>
    </ligand>
</feature>
<keyword evidence="3 4" id="KW-0620">Polyamine biosynthesis</keyword>
<dbReference type="PROSITE" id="PS51006">
    <property type="entry name" value="PABS_2"/>
    <property type="match status" value="1"/>
</dbReference>
<proteinExistence type="inferred from homology"/>
<dbReference type="Gene3D" id="3.40.50.150">
    <property type="entry name" value="Vaccinia Virus protein VP39"/>
    <property type="match status" value="1"/>
</dbReference>
<evidence type="ECO:0000256" key="6">
    <source>
        <dbReference type="RuleBase" id="RU003836"/>
    </source>
</evidence>
<keyword evidence="10" id="KW-1185">Reference proteome</keyword>
<dbReference type="EMBL" id="JACHHI010000005">
    <property type="protein sequence ID" value="MBB6478042.1"/>
    <property type="molecule type" value="Genomic_DNA"/>
</dbReference>
<feature type="binding site" evidence="4">
    <location>
        <begin position="161"/>
        <end position="164"/>
    </location>
    <ligand>
        <name>spermidine</name>
        <dbReference type="ChEBI" id="CHEBI:57834"/>
    </ligand>
</feature>
<dbReference type="PANTHER" id="PTHR11558">
    <property type="entry name" value="SPERMIDINE/SPERMINE SYNTHASE"/>
    <property type="match status" value="1"/>
</dbReference>
<dbReference type="CDD" id="cd02440">
    <property type="entry name" value="AdoMet_MTases"/>
    <property type="match status" value="1"/>
</dbReference>
<dbReference type="GeneID" id="93486363"/>
<comment type="catalytic activity">
    <reaction evidence="4 7">
        <text>S-adenosyl 3-(methylsulfanyl)propylamine + putrescine = S-methyl-5'-thioadenosine + spermidine + H(+)</text>
        <dbReference type="Rhea" id="RHEA:12721"/>
        <dbReference type="ChEBI" id="CHEBI:15378"/>
        <dbReference type="ChEBI" id="CHEBI:17509"/>
        <dbReference type="ChEBI" id="CHEBI:57443"/>
        <dbReference type="ChEBI" id="CHEBI:57834"/>
        <dbReference type="ChEBI" id="CHEBI:326268"/>
        <dbReference type="EC" id="2.5.1.16"/>
    </reaction>
</comment>
<keyword evidence="2 4" id="KW-0808">Transferase</keyword>
<feature type="binding site" evidence="4">
    <location>
        <position position="168"/>
    </location>
    <ligand>
        <name>S-methyl-5'-thioadenosine</name>
        <dbReference type="ChEBI" id="CHEBI:17509"/>
    </ligand>
</feature>
<name>A0A841R690_9FIRM</name>
<dbReference type="Proteomes" id="UP000591941">
    <property type="component" value="Unassembled WGS sequence"/>
</dbReference>
<comment type="caution">
    <text evidence="4">Lacks conserved residue(s) required for the propagation of feature annotation.</text>
</comment>
<dbReference type="OrthoDB" id="9793120at2"/>
<dbReference type="Gene3D" id="2.30.140.10">
    <property type="entry name" value="Spermidine synthase, tetramerisation domain"/>
    <property type="match status" value="1"/>
</dbReference>
<dbReference type="InterPro" id="IPR035246">
    <property type="entry name" value="Spermidine_synt_N"/>
</dbReference>
<comment type="caution">
    <text evidence="9">The sequence shown here is derived from an EMBL/GenBank/DDBJ whole genome shotgun (WGS) entry which is preliminary data.</text>
</comment>
<dbReference type="PROSITE" id="PS01330">
    <property type="entry name" value="PABS_1"/>
    <property type="match status" value="1"/>
</dbReference>
<accession>A0A841R690</accession>
<feature type="domain" description="PABS" evidence="8">
    <location>
        <begin position="6"/>
        <end position="241"/>
    </location>
</feature>
<evidence type="ECO:0000256" key="2">
    <source>
        <dbReference type="ARBA" id="ARBA00022679"/>
    </source>
</evidence>
<protein>
    <recommendedName>
        <fullName evidence="4">Polyamine aminopropyltransferase</fullName>
    </recommendedName>
    <alternativeName>
        <fullName evidence="4">Putrescine aminopropyltransferase</fullName>
        <shortName evidence="4">PAPT</shortName>
    </alternativeName>
    <alternativeName>
        <fullName evidence="4">Spermidine synthase</fullName>
        <shortName evidence="4">SPDS</shortName>
        <shortName evidence="4">SPDSY</shortName>
        <ecNumber evidence="4">2.5.1.16</ecNumber>
    </alternativeName>
</protein>
<feature type="binding site" evidence="4">
    <location>
        <begin position="143"/>
        <end position="144"/>
    </location>
    <ligand>
        <name>S-methyl-5'-thioadenosine</name>
        <dbReference type="ChEBI" id="CHEBI:17509"/>
    </ligand>
</feature>
<dbReference type="NCBIfam" id="NF037959">
    <property type="entry name" value="MFS_SpdSyn"/>
    <property type="match status" value="1"/>
</dbReference>
<dbReference type="InterPro" id="IPR030373">
    <property type="entry name" value="PABS_CS"/>
</dbReference>
<keyword evidence="4 7" id="KW-0745">Spermidine biosynthesis</keyword>
<dbReference type="GO" id="GO:0008295">
    <property type="term" value="P:spermidine biosynthetic process"/>
    <property type="evidence" value="ECO:0007669"/>
    <property type="project" value="UniProtKB-UniRule"/>
</dbReference>
<dbReference type="EC" id="2.5.1.16" evidence="4"/>